<reference evidence="2 3" key="1">
    <citation type="submission" date="2023-07" db="EMBL/GenBank/DDBJ databases">
        <title>Sorghum-associated microbial communities from plants grown in Nebraska, USA.</title>
        <authorList>
            <person name="Schachtman D."/>
        </authorList>
    </citation>
    <scope>NUCLEOTIDE SEQUENCE [LARGE SCALE GENOMIC DNA]</scope>
    <source>
        <strain evidence="2 3">CC258</strain>
    </source>
</reference>
<dbReference type="EMBL" id="JAVDSB010000002">
    <property type="protein sequence ID" value="MDR6550557.1"/>
    <property type="molecule type" value="Genomic_DNA"/>
</dbReference>
<organism evidence="2 3">
    <name type="scientific">Paenibacillus qinlingensis</name>
    <dbReference type="NCBI Taxonomy" id="1837343"/>
    <lineage>
        <taxon>Bacteria</taxon>
        <taxon>Bacillati</taxon>
        <taxon>Bacillota</taxon>
        <taxon>Bacilli</taxon>
        <taxon>Bacillales</taxon>
        <taxon>Paenibacillaceae</taxon>
        <taxon>Paenibacillus</taxon>
    </lineage>
</organism>
<dbReference type="InterPro" id="IPR050486">
    <property type="entry name" value="Mannose-1P_guanyltransferase"/>
</dbReference>
<evidence type="ECO:0000313" key="3">
    <source>
        <dbReference type="Proteomes" id="UP001267290"/>
    </source>
</evidence>
<keyword evidence="2" id="KW-0548">Nucleotidyltransferase</keyword>
<dbReference type="GO" id="GO:0016779">
    <property type="term" value="F:nucleotidyltransferase activity"/>
    <property type="evidence" value="ECO:0007669"/>
    <property type="project" value="UniProtKB-KW"/>
</dbReference>
<accession>A0ABU1NSU4</accession>
<dbReference type="Pfam" id="PF00483">
    <property type="entry name" value="NTP_transferase"/>
    <property type="match status" value="1"/>
</dbReference>
<dbReference type="Proteomes" id="UP001267290">
    <property type="component" value="Unassembled WGS sequence"/>
</dbReference>
<evidence type="ECO:0000313" key="2">
    <source>
        <dbReference type="EMBL" id="MDR6550557.1"/>
    </source>
</evidence>
<protein>
    <submittedName>
        <fullName evidence="2">D-glycero-alpha-D-manno-heptose 1-phosphate guanylyltransferase</fullName>
        <ecNumber evidence="2">2.7.7.71</ecNumber>
    </submittedName>
</protein>
<dbReference type="EC" id="2.7.7.71" evidence="2"/>
<gene>
    <name evidence="2" type="ORF">J2736_001744</name>
</gene>
<dbReference type="InterPro" id="IPR029044">
    <property type="entry name" value="Nucleotide-diphossugar_trans"/>
</dbReference>
<keyword evidence="3" id="KW-1185">Reference proteome</keyword>
<dbReference type="PANTHER" id="PTHR22572">
    <property type="entry name" value="SUGAR-1-PHOSPHATE GUANYL TRANSFERASE"/>
    <property type="match status" value="1"/>
</dbReference>
<dbReference type="Gene3D" id="3.90.550.10">
    <property type="entry name" value="Spore Coat Polysaccharide Biosynthesis Protein SpsA, Chain A"/>
    <property type="match status" value="1"/>
</dbReference>
<name>A0ABU1NSU4_9BACL</name>
<evidence type="ECO:0000259" key="1">
    <source>
        <dbReference type="Pfam" id="PF00483"/>
    </source>
</evidence>
<sequence>MEAIILAGGPGTRLRKVIRDVPKPMAPIQGRPFLSYILERLELQGVRRVVLAVGYKHEIIRSYFGHRWGALQIVYSIEEEPLGTGGACKKAMDHISDKQVLLLNGDTMFHVDIPQLVQYHQDSAADLTLSLKPMKQFDRYGTVTLSSDNRVTSFQEKQMCESGFINAGVYVARADIWCPFKVTAPFSFEQFLQNPGVHALNMYGFPSESYFIDIGIPADYELAKNKLGSRGGDQ</sequence>
<feature type="domain" description="Nucleotidyl transferase" evidence="1">
    <location>
        <begin position="3"/>
        <end position="175"/>
    </location>
</feature>
<keyword evidence="2" id="KW-0808">Transferase</keyword>
<dbReference type="RefSeq" id="WP_310225466.1">
    <property type="nucleotide sequence ID" value="NZ_JAVDSB010000002.1"/>
</dbReference>
<comment type="caution">
    <text evidence="2">The sequence shown here is derived from an EMBL/GenBank/DDBJ whole genome shotgun (WGS) entry which is preliminary data.</text>
</comment>
<dbReference type="CDD" id="cd06915">
    <property type="entry name" value="NTP_transferase_WcbM_like"/>
    <property type="match status" value="1"/>
</dbReference>
<dbReference type="InterPro" id="IPR005835">
    <property type="entry name" value="NTP_transferase_dom"/>
</dbReference>
<dbReference type="SUPFAM" id="SSF53448">
    <property type="entry name" value="Nucleotide-diphospho-sugar transferases"/>
    <property type="match status" value="1"/>
</dbReference>
<proteinExistence type="predicted"/>